<gene>
    <name evidence="2" type="ORF">HYY65_03655</name>
</gene>
<dbReference type="PROSITE" id="PS51411">
    <property type="entry name" value="PSP1_C"/>
    <property type="match status" value="1"/>
</dbReference>
<dbReference type="AlphaFoldDB" id="A0A932GNN4"/>
<name>A0A932GNN4_UNCTE</name>
<evidence type="ECO:0000313" key="3">
    <source>
        <dbReference type="Proteomes" id="UP000741360"/>
    </source>
</evidence>
<reference evidence="2" key="1">
    <citation type="submission" date="2020-07" db="EMBL/GenBank/DDBJ databases">
        <title>Huge and variable diversity of episymbiotic CPR bacteria and DPANN archaea in groundwater ecosystems.</title>
        <authorList>
            <person name="He C.Y."/>
            <person name="Keren R."/>
            <person name="Whittaker M."/>
            <person name="Farag I.F."/>
            <person name="Doudna J."/>
            <person name="Cate J.H.D."/>
            <person name="Banfield J.F."/>
        </authorList>
    </citation>
    <scope>NUCLEOTIDE SEQUENCE</scope>
    <source>
        <strain evidence="2">NC_groundwater_717_Ag_S-0.2um_59_8</strain>
    </source>
</reference>
<comment type="caution">
    <text evidence="2">The sequence shown here is derived from an EMBL/GenBank/DDBJ whole genome shotgun (WGS) entry which is preliminary data.</text>
</comment>
<proteinExistence type="predicted"/>
<evidence type="ECO:0000259" key="1">
    <source>
        <dbReference type="PROSITE" id="PS51411"/>
    </source>
</evidence>
<dbReference type="PANTHER" id="PTHR43830">
    <property type="entry name" value="PROTEIN PSP1"/>
    <property type="match status" value="1"/>
</dbReference>
<evidence type="ECO:0000313" key="2">
    <source>
        <dbReference type="EMBL" id="MBI3014165.1"/>
    </source>
</evidence>
<dbReference type="InterPro" id="IPR047767">
    <property type="entry name" value="PSP1-like"/>
</dbReference>
<dbReference type="PANTHER" id="PTHR43830:SF3">
    <property type="entry name" value="PROTEIN PSP1"/>
    <property type="match status" value="1"/>
</dbReference>
<dbReference type="EMBL" id="JACPSX010000060">
    <property type="protein sequence ID" value="MBI3014165.1"/>
    <property type="molecule type" value="Genomic_DNA"/>
</dbReference>
<feature type="domain" description="PSP1 C-terminal" evidence="1">
    <location>
        <begin position="61"/>
        <end position="146"/>
    </location>
</feature>
<sequence>MFRVVGMKFPFGSTIHDYKTDLPDLQRGDVCVLETENGQGVAEVALPPRKLFYILQHKPMLNVLRKATPEDMERDRRNTALQESIQRFCEQKIGERKTEMKLVRVEVALEGKKATVFFTAPGRIDFRDLVREVAQNFKIRIEMKQIGVRDEAKMFGGFGPCGLNLCCSSYLREFHPVSIRMAKDQDLPVNPSKISGVCGRLFCCLAYEHTTYVEMSKNMPHCGKTVCTKEGCGRVIKTHILQERVTVEMEDGKTVNARLDELMEVALNE</sequence>
<organism evidence="2 3">
    <name type="scientific">Tectimicrobiota bacterium</name>
    <dbReference type="NCBI Taxonomy" id="2528274"/>
    <lineage>
        <taxon>Bacteria</taxon>
        <taxon>Pseudomonadati</taxon>
        <taxon>Nitrospinota/Tectimicrobiota group</taxon>
        <taxon>Candidatus Tectimicrobiota</taxon>
    </lineage>
</organism>
<dbReference type="Proteomes" id="UP000741360">
    <property type="component" value="Unassembled WGS sequence"/>
</dbReference>
<dbReference type="NCBIfam" id="NF041131">
    <property type="entry name" value="RicT_YaaT_fam"/>
    <property type="match status" value="1"/>
</dbReference>
<accession>A0A932GNN4</accession>
<dbReference type="GO" id="GO:0005737">
    <property type="term" value="C:cytoplasm"/>
    <property type="evidence" value="ECO:0007669"/>
    <property type="project" value="TreeGrafter"/>
</dbReference>
<dbReference type="Pfam" id="PF04468">
    <property type="entry name" value="PSP1"/>
    <property type="match status" value="1"/>
</dbReference>
<protein>
    <submittedName>
        <fullName evidence="2">Stage 0 sporulation protein</fullName>
    </submittedName>
</protein>
<dbReference type="InterPro" id="IPR007557">
    <property type="entry name" value="PSP1_C"/>
</dbReference>